<dbReference type="GO" id="GO:0006707">
    <property type="term" value="P:cholesterol catabolic process"/>
    <property type="evidence" value="ECO:0007669"/>
    <property type="project" value="TreeGrafter"/>
</dbReference>
<dbReference type="GO" id="GO:0020037">
    <property type="term" value="F:heme binding"/>
    <property type="evidence" value="ECO:0007669"/>
    <property type="project" value="InterPro"/>
</dbReference>
<dbReference type="Proteomes" id="UP000297737">
    <property type="component" value="Unassembled WGS sequence"/>
</dbReference>
<dbReference type="GO" id="GO:0008395">
    <property type="term" value="F:steroid hydroxylase activity"/>
    <property type="evidence" value="ECO:0007669"/>
    <property type="project" value="TreeGrafter"/>
</dbReference>
<dbReference type="GO" id="GO:0005506">
    <property type="term" value="F:iron ion binding"/>
    <property type="evidence" value="ECO:0007669"/>
    <property type="project" value="InterPro"/>
</dbReference>
<keyword evidence="2 8" id="KW-0349">Heme</keyword>
<protein>
    <submittedName>
        <fullName evidence="9">Cytochrome P450</fullName>
    </submittedName>
</protein>
<evidence type="ECO:0000256" key="5">
    <source>
        <dbReference type="ARBA" id="ARBA00023004"/>
    </source>
</evidence>
<dbReference type="FunFam" id="1.10.630.10:FF:000018">
    <property type="entry name" value="Cytochrome P450 monooxygenase"/>
    <property type="match status" value="1"/>
</dbReference>
<organism evidence="9 10">
    <name type="scientific">Glacieibacterium arshaanense</name>
    <dbReference type="NCBI Taxonomy" id="2511025"/>
    <lineage>
        <taxon>Bacteria</taxon>
        <taxon>Pseudomonadati</taxon>
        <taxon>Pseudomonadota</taxon>
        <taxon>Alphaproteobacteria</taxon>
        <taxon>Sphingomonadales</taxon>
        <taxon>Sphingosinicellaceae</taxon>
        <taxon>Glacieibacterium</taxon>
    </lineage>
</organism>
<evidence type="ECO:0000256" key="1">
    <source>
        <dbReference type="ARBA" id="ARBA00010617"/>
    </source>
</evidence>
<evidence type="ECO:0000313" key="9">
    <source>
        <dbReference type="EMBL" id="TFU05493.1"/>
    </source>
</evidence>
<evidence type="ECO:0000256" key="7">
    <source>
        <dbReference type="ARBA" id="ARBA00043906"/>
    </source>
</evidence>
<dbReference type="SUPFAM" id="SSF48264">
    <property type="entry name" value="Cytochrome P450"/>
    <property type="match status" value="1"/>
</dbReference>
<comment type="caution">
    <text evidence="9">The sequence shown here is derived from an EMBL/GenBank/DDBJ whole genome shotgun (WGS) entry which is preliminary data.</text>
</comment>
<dbReference type="Gene3D" id="1.10.630.10">
    <property type="entry name" value="Cytochrome P450"/>
    <property type="match status" value="1"/>
</dbReference>
<keyword evidence="10" id="KW-1185">Reference proteome</keyword>
<keyword evidence="3 8" id="KW-0479">Metal-binding</keyword>
<keyword evidence="4 8" id="KW-0560">Oxidoreductase</keyword>
<dbReference type="PRINTS" id="PR00359">
    <property type="entry name" value="BP450"/>
</dbReference>
<gene>
    <name evidence="9" type="ORF">EUV02_00085</name>
</gene>
<evidence type="ECO:0000256" key="2">
    <source>
        <dbReference type="ARBA" id="ARBA00022617"/>
    </source>
</evidence>
<evidence type="ECO:0000256" key="3">
    <source>
        <dbReference type="ARBA" id="ARBA00022723"/>
    </source>
</evidence>
<dbReference type="InterPro" id="IPR017972">
    <property type="entry name" value="Cyt_P450_CS"/>
</dbReference>
<dbReference type="PANTHER" id="PTHR46696:SF4">
    <property type="entry name" value="BIOTIN BIOSYNTHESIS CYTOCHROME P450"/>
    <property type="match status" value="1"/>
</dbReference>
<keyword evidence="5 8" id="KW-0408">Iron</keyword>
<proteinExistence type="inferred from homology"/>
<reference evidence="9 10" key="1">
    <citation type="submission" date="2019-02" db="EMBL/GenBank/DDBJ databases">
        <title>Polymorphobacter sp. isolated from the lake at the Tibet of China.</title>
        <authorList>
            <person name="Li A."/>
        </authorList>
    </citation>
    <scope>NUCLEOTIDE SEQUENCE [LARGE SCALE GENOMIC DNA]</scope>
    <source>
        <strain evidence="9 10">DJ1R-1</strain>
    </source>
</reference>
<dbReference type="InterPro" id="IPR036396">
    <property type="entry name" value="Cyt_P450_sf"/>
</dbReference>
<dbReference type="RefSeq" id="WP_135244218.1">
    <property type="nucleotide sequence ID" value="NZ_SIHO01000001.1"/>
</dbReference>
<dbReference type="PANTHER" id="PTHR46696">
    <property type="entry name" value="P450, PUTATIVE (EUROFUNG)-RELATED"/>
    <property type="match status" value="1"/>
</dbReference>
<dbReference type="AlphaFoldDB" id="A0A4Y9EQK6"/>
<dbReference type="PRINTS" id="PR00385">
    <property type="entry name" value="P450"/>
</dbReference>
<dbReference type="Pfam" id="PF00067">
    <property type="entry name" value="p450"/>
    <property type="match status" value="1"/>
</dbReference>
<evidence type="ECO:0000256" key="6">
    <source>
        <dbReference type="ARBA" id="ARBA00023033"/>
    </source>
</evidence>
<comment type="function">
    <text evidence="7">Cytochromes P450 are a group of heme-thiolate monooxygenases. They oxidize a variety of structurally unrelated compounds, including steroids, fatty acids, and xenobiotics.</text>
</comment>
<name>A0A4Y9EQK6_9SPHN</name>
<dbReference type="PROSITE" id="PS00086">
    <property type="entry name" value="CYTOCHROME_P450"/>
    <property type="match status" value="1"/>
</dbReference>
<evidence type="ECO:0000313" key="10">
    <source>
        <dbReference type="Proteomes" id="UP000297737"/>
    </source>
</evidence>
<comment type="similarity">
    <text evidence="1 8">Belongs to the cytochrome P450 family.</text>
</comment>
<dbReference type="InterPro" id="IPR002397">
    <property type="entry name" value="Cyt_P450_B"/>
</dbReference>
<dbReference type="OrthoDB" id="5522954at2"/>
<keyword evidence="6 8" id="KW-0503">Monooxygenase</keyword>
<sequence length="416" mass="46847">MNLAFDTSLVDVDLIPEGKGPPLELFARWRREDPVHWNPPPAPGTYSSPQVGATLDKGFWVLTRYKDVDTVSRNQQLFSSWLGSPIIWDYDEEALARQRAGMMGMDPDRHLRTKRLVTPIFMPRVINELEPEIARVAKSIVDDVAAAGRCEFVFDVASRLPVYTFCKLLGVPDGDRDLIFKLGNLVADTENADTDHGQSVMQLMEYALRLAAEKAANPDGTMMSNIVNGEVDGDKLAPEEVAMFFVLLSIAGHETTRTTAVHFIRLMTEYPDQYALLRSDPERYLPNAIDEVLRFSPPVIKFRRTATQDTMIGERAVKAGDKIYLSYAAANRDPGMFEDPDRFDITRANASKHLSFGIGPHICLGARLASMQLKHLLMEVITRIPDFRIVGEPTYLRSLWFSAILNMPIEFTPERK</sequence>
<dbReference type="CDD" id="cd11033">
    <property type="entry name" value="CYP142-like"/>
    <property type="match status" value="1"/>
</dbReference>
<dbReference type="InterPro" id="IPR001128">
    <property type="entry name" value="Cyt_P450"/>
</dbReference>
<accession>A0A4Y9EQK6</accession>
<evidence type="ECO:0000256" key="4">
    <source>
        <dbReference type="ARBA" id="ARBA00023002"/>
    </source>
</evidence>
<evidence type="ECO:0000256" key="8">
    <source>
        <dbReference type="RuleBase" id="RU000461"/>
    </source>
</evidence>
<dbReference type="GO" id="GO:0036199">
    <property type="term" value="F:cholest-4-en-3-one 26-monooxygenase activity"/>
    <property type="evidence" value="ECO:0007669"/>
    <property type="project" value="TreeGrafter"/>
</dbReference>
<dbReference type="EMBL" id="SIHO01000001">
    <property type="protein sequence ID" value="TFU05493.1"/>
    <property type="molecule type" value="Genomic_DNA"/>
</dbReference>